<keyword evidence="2" id="KW-0813">Transport</keyword>
<evidence type="ECO:0000256" key="3">
    <source>
        <dbReference type="ARBA" id="ARBA00022475"/>
    </source>
</evidence>
<dbReference type="GO" id="GO:0005886">
    <property type="term" value="C:plasma membrane"/>
    <property type="evidence" value="ECO:0007669"/>
    <property type="project" value="UniProtKB-SubCell"/>
</dbReference>
<keyword evidence="4" id="KW-0997">Cell inner membrane</keyword>
<evidence type="ECO:0000256" key="4">
    <source>
        <dbReference type="ARBA" id="ARBA00022519"/>
    </source>
</evidence>
<accession>A0A5J4YS49</accession>
<comment type="subcellular location">
    <subcellularLocation>
        <location evidence="1">Cell inner membrane</location>
        <topology evidence="1">Multi-pass membrane protein</topology>
    </subcellularLocation>
</comment>
<evidence type="ECO:0000256" key="1">
    <source>
        <dbReference type="ARBA" id="ARBA00004429"/>
    </source>
</evidence>
<name>A0A5J4YS49_PORPP</name>
<protein>
    <submittedName>
        <fullName evidence="9">UPF0394 membrane protein</fullName>
    </submittedName>
</protein>
<dbReference type="AlphaFoldDB" id="A0A5J4YS49"/>
<feature type="transmembrane region" description="Helical" evidence="8">
    <location>
        <begin position="318"/>
        <end position="339"/>
    </location>
</feature>
<evidence type="ECO:0000313" key="9">
    <source>
        <dbReference type="EMBL" id="KAA8494331.1"/>
    </source>
</evidence>
<keyword evidence="5 8" id="KW-0812">Transmembrane</keyword>
<dbReference type="InterPro" id="IPR007272">
    <property type="entry name" value="Sulf_transp_TsuA/YedE"/>
</dbReference>
<comment type="caution">
    <text evidence="9">The sequence shown here is derived from an EMBL/GenBank/DDBJ whole genome shotgun (WGS) entry which is preliminary data.</text>
</comment>
<evidence type="ECO:0000256" key="2">
    <source>
        <dbReference type="ARBA" id="ARBA00022448"/>
    </source>
</evidence>
<dbReference type="Proteomes" id="UP000324585">
    <property type="component" value="Unassembled WGS sequence"/>
</dbReference>
<keyword evidence="10" id="KW-1185">Reference proteome</keyword>
<keyword evidence="3" id="KW-1003">Cell membrane</keyword>
<dbReference type="OMA" id="MLASCIM"/>
<feature type="transmembrane region" description="Helical" evidence="8">
    <location>
        <begin position="433"/>
        <end position="452"/>
    </location>
</feature>
<reference evidence="10" key="1">
    <citation type="journal article" date="2019" name="Nat. Commun.">
        <title>Expansion of phycobilisome linker gene families in mesophilic red algae.</title>
        <authorList>
            <person name="Lee J."/>
            <person name="Kim D."/>
            <person name="Bhattacharya D."/>
            <person name="Yoon H.S."/>
        </authorList>
    </citation>
    <scope>NUCLEOTIDE SEQUENCE [LARGE SCALE GENOMIC DNA]</scope>
    <source>
        <strain evidence="10">CCMP 1328</strain>
    </source>
</reference>
<evidence type="ECO:0000256" key="6">
    <source>
        <dbReference type="ARBA" id="ARBA00022989"/>
    </source>
</evidence>
<gene>
    <name evidence="9" type="ORF">FVE85_4306</name>
</gene>
<feature type="transmembrane region" description="Helical" evidence="8">
    <location>
        <begin position="351"/>
        <end position="374"/>
    </location>
</feature>
<dbReference type="EMBL" id="VRMN01000005">
    <property type="protein sequence ID" value="KAA8494331.1"/>
    <property type="molecule type" value="Genomic_DNA"/>
</dbReference>
<dbReference type="Pfam" id="PF20398">
    <property type="entry name" value="DUF6691"/>
    <property type="match status" value="1"/>
</dbReference>
<feature type="transmembrane region" description="Helical" evidence="8">
    <location>
        <begin position="472"/>
        <end position="491"/>
    </location>
</feature>
<dbReference type="InterPro" id="IPR046513">
    <property type="entry name" value="DUF6691"/>
</dbReference>
<organism evidence="9 10">
    <name type="scientific">Porphyridium purpureum</name>
    <name type="common">Red alga</name>
    <name type="synonym">Porphyridium cruentum</name>
    <dbReference type="NCBI Taxonomy" id="35688"/>
    <lineage>
        <taxon>Eukaryota</taxon>
        <taxon>Rhodophyta</taxon>
        <taxon>Bangiophyceae</taxon>
        <taxon>Porphyridiales</taxon>
        <taxon>Porphyridiaceae</taxon>
        <taxon>Porphyridium</taxon>
    </lineage>
</organism>
<dbReference type="PANTHER" id="PTHR30574:SF1">
    <property type="entry name" value="SULPHUR TRANSPORT DOMAIN-CONTAINING PROTEIN"/>
    <property type="match status" value="1"/>
</dbReference>
<feature type="transmembrane region" description="Helical" evidence="8">
    <location>
        <begin position="394"/>
        <end position="412"/>
    </location>
</feature>
<keyword evidence="7 8" id="KW-0472">Membrane</keyword>
<evidence type="ECO:0000256" key="5">
    <source>
        <dbReference type="ARBA" id="ARBA00022692"/>
    </source>
</evidence>
<proteinExistence type="predicted"/>
<evidence type="ECO:0000256" key="8">
    <source>
        <dbReference type="SAM" id="Phobius"/>
    </source>
</evidence>
<evidence type="ECO:0000256" key="7">
    <source>
        <dbReference type="ARBA" id="ARBA00023136"/>
    </source>
</evidence>
<keyword evidence="6 8" id="KW-1133">Transmembrane helix</keyword>
<dbReference type="PANTHER" id="PTHR30574">
    <property type="entry name" value="INNER MEMBRANE PROTEIN YEDE"/>
    <property type="match status" value="1"/>
</dbReference>
<dbReference type="OrthoDB" id="10254418at2759"/>
<sequence>MRYSCSLAVARNVRAEGAQRVQSVSVLRCSPASRRHSMLGALELGFTVLLQVAKRLVLERALAGVFQAAQSPSRAAWAPLNVRAIAAMLLRELAIVPRFRALRGAVAMSPLLVALLRPSKAHCAAADPAHADVEAIAPAADAAAVASTGTFCSRGKFAPLDGALGGVSIGLAVVANALLFGRVTGNSGALAGALLTRPRIETAWRFTYLAGLAGAGWIARRQFGCKDMFAPDIFESVDKRRMLLGSFLVGIGSAIGNGCTSGHSICGMSRLSTRSIAFTLSYMTTAFVTSKLSRSGEAFGLHEQKNPPPLAWPSRDGVIQFAALNAAFVALYALAYRVVAPRLTKPLQKHALHAGMSLVSGLNFGFGLCVSGMVRPDKVISFLDFDRPWWDPSLAFVMASALTTAAIGFYALKRRGSCAVFGCDLSIPAKAKLDMPLLLGSVLFGAGWGTLGVCNGPLTVAIGADETGYAKYAFVAMLVGIASGKGVAPFLPK</sequence>
<dbReference type="Pfam" id="PF04143">
    <property type="entry name" value="Sulf_transp"/>
    <property type="match status" value="1"/>
</dbReference>
<evidence type="ECO:0000313" key="10">
    <source>
        <dbReference type="Proteomes" id="UP000324585"/>
    </source>
</evidence>